<accession>A0ABV8DEY6</accession>
<dbReference type="EMBL" id="JBHSAJ010000059">
    <property type="protein sequence ID" value="MFC3936876.1"/>
    <property type="molecule type" value="Genomic_DNA"/>
</dbReference>
<evidence type="ECO:0000313" key="2">
    <source>
        <dbReference type="Proteomes" id="UP001595693"/>
    </source>
</evidence>
<keyword evidence="2" id="KW-1185">Reference proteome</keyword>
<organism evidence="1 2">
    <name type="scientific">Acidovorax facilis</name>
    <dbReference type="NCBI Taxonomy" id="12917"/>
    <lineage>
        <taxon>Bacteria</taxon>
        <taxon>Pseudomonadati</taxon>
        <taxon>Pseudomonadota</taxon>
        <taxon>Betaproteobacteria</taxon>
        <taxon>Burkholderiales</taxon>
        <taxon>Comamonadaceae</taxon>
        <taxon>Acidovorax</taxon>
    </lineage>
</organism>
<protein>
    <submittedName>
        <fullName evidence="1">Uncharacterized protein</fullName>
    </submittedName>
</protein>
<dbReference type="RefSeq" id="WP_156358814.1">
    <property type="nucleotide sequence ID" value="NZ_JAMXAX010000045.1"/>
</dbReference>
<dbReference type="Proteomes" id="UP001595693">
    <property type="component" value="Unassembled WGS sequence"/>
</dbReference>
<name>A0ABV8DEY6_9BURK</name>
<comment type="caution">
    <text evidence="1">The sequence shown here is derived from an EMBL/GenBank/DDBJ whole genome shotgun (WGS) entry which is preliminary data.</text>
</comment>
<reference evidence="2" key="1">
    <citation type="journal article" date="2019" name="Int. J. Syst. Evol. Microbiol.">
        <title>The Global Catalogue of Microorganisms (GCM) 10K type strain sequencing project: providing services to taxonomists for standard genome sequencing and annotation.</title>
        <authorList>
            <consortium name="The Broad Institute Genomics Platform"/>
            <consortium name="The Broad Institute Genome Sequencing Center for Infectious Disease"/>
            <person name="Wu L."/>
            <person name="Ma J."/>
        </authorList>
    </citation>
    <scope>NUCLEOTIDE SEQUENCE [LARGE SCALE GENOMIC DNA]</scope>
    <source>
        <strain evidence="2">CCUG 2113</strain>
    </source>
</reference>
<gene>
    <name evidence="1" type="ORF">ACFOW3_19820</name>
</gene>
<sequence length="388" mass="39901">MASPVDTSVKYARSSMPGAPTLPRTAGALIALLDAFLVNGWGLQTASSVVVAGGVATATFPTDHAAAKHAVVLVDGVTGALTALNGEQKVTAVAPNVIKWATAAADGTATGTITVKMAPAGFNKPFAGTNLAVYKSAHPAAHGQYLRINDTTANYARAVGYETMTAISTGTGLFPSAAQLNGGYYWGKDEDPAGTGNAPYLFASDGRTFYLCVQSSFNYYSGNARAHQALVFGDLVPESPGGDPFATVIAGGVDTNWAVAGGGAYVWDYMSSDYMVAVPRGVSGAGTAVRGATNCDLNLGVLPDLPNPITGAIPMGRVLYHDTTASFPRASFPGVQFGPCPSAEKLIEAHAILDMPDGRSFVSTFCSTGVNANSSLKAVFIDITGPWR</sequence>
<proteinExistence type="predicted"/>
<evidence type="ECO:0000313" key="1">
    <source>
        <dbReference type="EMBL" id="MFC3936876.1"/>
    </source>
</evidence>